<dbReference type="Gene3D" id="3.30.565.10">
    <property type="entry name" value="Histidine kinase-like ATPase, C-terminal domain"/>
    <property type="match status" value="1"/>
</dbReference>
<evidence type="ECO:0000256" key="4">
    <source>
        <dbReference type="ARBA" id="ARBA00022475"/>
    </source>
</evidence>
<comment type="subcellular location">
    <subcellularLocation>
        <location evidence="2">Cell inner membrane</location>
        <topology evidence="2">Multi-pass membrane protein</topology>
    </subcellularLocation>
</comment>
<dbReference type="GO" id="GO:0005524">
    <property type="term" value="F:ATP binding"/>
    <property type="evidence" value="ECO:0007669"/>
    <property type="project" value="UniProtKB-KW"/>
</dbReference>
<accession>A0ABT1D6N0</accession>
<dbReference type="InterPro" id="IPR036097">
    <property type="entry name" value="HisK_dim/P_sf"/>
</dbReference>
<evidence type="ECO:0000313" key="19">
    <source>
        <dbReference type="EMBL" id="MCO6416655.1"/>
    </source>
</evidence>
<dbReference type="PANTHER" id="PTHR44936:SF5">
    <property type="entry name" value="SENSOR HISTIDINE KINASE ENVZ"/>
    <property type="match status" value="1"/>
</dbReference>
<dbReference type="InterPro" id="IPR003594">
    <property type="entry name" value="HATPase_dom"/>
</dbReference>
<gene>
    <name evidence="19" type="ORF">JYK14_10850</name>
</gene>
<dbReference type="SUPFAM" id="SSF47384">
    <property type="entry name" value="Homodimeric domain of signal transducing histidine kinase"/>
    <property type="match status" value="1"/>
</dbReference>
<dbReference type="Gene3D" id="1.10.287.130">
    <property type="match status" value="1"/>
</dbReference>
<evidence type="ECO:0000256" key="8">
    <source>
        <dbReference type="ARBA" id="ARBA00022692"/>
    </source>
</evidence>
<dbReference type="InterPro" id="IPR003660">
    <property type="entry name" value="HAMP_dom"/>
</dbReference>
<dbReference type="CDD" id="cd06225">
    <property type="entry name" value="HAMP"/>
    <property type="match status" value="1"/>
</dbReference>
<feature type="compositionally biased region" description="Low complexity" evidence="15">
    <location>
        <begin position="1"/>
        <end position="13"/>
    </location>
</feature>
<dbReference type="Proteomes" id="UP001523392">
    <property type="component" value="Unassembled WGS sequence"/>
</dbReference>
<dbReference type="RefSeq" id="WP_252953275.1">
    <property type="nucleotide sequence ID" value="NZ_JAFIRR010000064.1"/>
</dbReference>
<keyword evidence="4" id="KW-1003">Cell membrane</keyword>
<evidence type="ECO:0000256" key="5">
    <source>
        <dbReference type="ARBA" id="ARBA00022519"/>
    </source>
</evidence>
<keyword evidence="20" id="KW-1185">Reference proteome</keyword>
<evidence type="ECO:0000256" key="11">
    <source>
        <dbReference type="ARBA" id="ARBA00022840"/>
    </source>
</evidence>
<dbReference type="InterPro" id="IPR003661">
    <property type="entry name" value="HisK_dim/P_dom"/>
</dbReference>
<keyword evidence="10" id="KW-0418">Kinase</keyword>
<evidence type="ECO:0000256" key="9">
    <source>
        <dbReference type="ARBA" id="ARBA00022741"/>
    </source>
</evidence>
<dbReference type="SUPFAM" id="SSF55874">
    <property type="entry name" value="ATPase domain of HSP90 chaperone/DNA topoisomerase II/histidine kinase"/>
    <property type="match status" value="1"/>
</dbReference>
<dbReference type="InterPro" id="IPR036890">
    <property type="entry name" value="HATPase_C_sf"/>
</dbReference>
<keyword evidence="12 16" id="KW-1133">Transmembrane helix</keyword>
<dbReference type="PROSITE" id="PS50109">
    <property type="entry name" value="HIS_KIN"/>
    <property type="match status" value="1"/>
</dbReference>
<protein>
    <recommendedName>
        <fullName evidence="3">histidine kinase</fullName>
        <ecNumber evidence="3">2.7.13.3</ecNumber>
    </recommendedName>
</protein>
<keyword evidence="9" id="KW-0547">Nucleotide-binding</keyword>
<feature type="domain" description="HAMP" evidence="18">
    <location>
        <begin position="212"/>
        <end position="264"/>
    </location>
</feature>
<feature type="transmembrane region" description="Helical" evidence="16">
    <location>
        <begin position="191"/>
        <end position="210"/>
    </location>
</feature>
<dbReference type="SMART" id="SM00388">
    <property type="entry name" value="HisKA"/>
    <property type="match status" value="1"/>
</dbReference>
<proteinExistence type="predicted"/>
<dbReference type="Pfam" id="PF00672">
    <property type="entry name" value="HAMP"/>
    <property type="match status" value="1"/>
</dbReference>
<dbReference type="InterPro" id="IPR004358">
    <property type="entry name" value="Sig_transdc_His_kin-like_C"/>
</dbReference>
<dbReference type="CDD" id="cd00075">
    <property type="entry name" value="HATPase"/>
    <property type="match status" value="1"/>
</dbReference>
<dbReference type="EC" id="2.7.13.3" evidence="3"/>
<keyword evidence="11 19" id="KW-0067">ATP-binding</keyword>
<dbReference type="PRINTS" id="PR00344">
    <property type="entry name" value="BCTRLSENSOR"/>
</dbReference>
<evidence type="ECO:0000256" key="14">
    <source>
        <dbReference type="ARBA" id="ARBA00023136"/>
    </source>
</evidence>
<evidence type="ECO:0000256" key="6">
    <source>
        <dbReference type="ARBA" id="ARBA00022553"/>
    </source>
</evidence>
<dbReference type="InterPro" id="IPR005467">
    <property type="entry name" value="His_kinase_dom"/>
</dbReference>
<dbReference type="Gene3D" id="6.10.340.10">
    <property type="match status" value="1"/>
</dbReference>
<comment type="catalytic activity">
    <reaction evidence="1">
        <text>ATP + protein L-histidine = ADP + protein N-phospho-L-histidine.</text>
        <dbReference type="EC" id="2.7.13.3"/>
    </reaction>
</comment>
<evidence type="ECO:0000256" key="13">
    <source>
        <dbReference type="ARBA" id="ARBA00023012"/>
    </source>
</evidence>
<comment type="caution">
    <text evidence="19">The sequence shown here is derived from an EMBL/GenBank/DDBJ whole genome shotgun (WGS) entry which is preliminary data.</text>
</comment>
<evidence type="ECO:0000259" key="17">
    <source>
        <dbReference type="PROSITE" id="PS50109"/>
    </source>
</evidence>
<dbReference type="SMART" id="SM00387">
    <property type="entry name" value="HATPase_c"/>
    <property type="match status" value="1"/>
</dbReference>
<evidence type="ECO:0000256" key="12">
    <source>
        <dbReference type="ARBA" id="ARBA00022989"/>
    </source>
</evidence>
<keyword evidence="13" id="KW-0902">Two-component regulatory system</keyword>
<keyword evidence="8 16" id="KW-0812">Transmembrane</keyword>
<name>A0ABT1D6N0_9PROT</name>
<dbReference type="InterPro" id="IPR050980">
    <property type="entry name" value="2C_sensor_his_kinase"/>
</dbReference>
<keyword evidence="14 16" id="KW-0472">Membrane</keyword>
<feature type="region of interest" description="Disordered" evidence="15">
    <location>
        <begin position="1"/>
        <end position="30"/>
    </location>
</feature>
<feature type="domain" description="Histidine kinase" evidence="17">
    <location>
        <begin position="272"/>
        <end position="476"/>
    </location>
</feature>
<keyword evidence="6" id="KW-0597">Phosphoprotein</keyword>
<evidence type="ECO:0000256" key="15">
    <source>
        <dbReference type="SAM" id="MobiDB-lite"/>
    </source>
</evidence>
<evidence type="ECO:0000256" key="1">
    <source>
        <dbReference type="ARBA" id="ARBA00000085"/>
    </source>
</evidence>
<sequence length="476" mass="51551">MNAASGREASGAAREGRPEGSPAPPAPWRLPRLWPQSLAGRTSLVLLLSLTVIQALGLTIHALDRVDLQRFSQGREISARAISAWRTVILAPPERRQQMLAELEMPQGLQVTLDDAPRARRDLPPLPPPIIGMLRLDVIGLGPPRFRPRDVITSWGGPGSPEFLVSLRLPSGEWLNLHILLPPPRPWHSETFLIAFLAMTLAGGLLIWWATRRLTRPVRVLAEAADRLGRDVNAPPLPEAGPSEVATAARAFNTMAERIRRFVGDRTQMLAAIGHDLRTPITRLRLRAEFMEDDEQRRKMLADLEEMEAMVAATLAFARDDSATEPTTALDLAALCRTVLDEAADARPDMAEALSFAGAERLVVQARPVAMKRALANLIGNALAYGGSAQVTLLPPAAPGLPIQIRIEDTGPGIPPGELEAVFQPFRRLEGSRNRETGGTGLGLPIARNILRGHGGDVVLRNRPGAGLVALVTLPA</sequence>
<evidence type="ECO:0000256" key="2">
    <source>
        <dbReference type="ARBA" id="ARBA00004429"/>
    </source>
</evidence>
<keyword evidence="5" id="KW-0997">Cell inner membrane</keyword>
<dbReference type="EMBL" id="JAFIRR010000064">
    <property type="protein sequence ID" value="MCO6416655.1"/>
    <property type="molecule type" value="Genomic_DNA"/>
</dbReference>
<dbReference type="SMART" id="SM00304">
    <property type="entry name" value="HAMP"/>
    <property type="match status" value="1"/>
</dbReference>
<evidence type="ECO:0000256" key="7">
    <source>
        <dbReference type="ARBA" id="ARBA00022679"/>
    </source>
</evidence>
<evidence type="ECO:0000256" key="10">
    <source>
        <dbReference type="ARBA" id="ARBA00022777"/>
    </source>
</evidence>
<dbReference type="CDD" id="cd00082">
    <property type="entry name" value="HisKA"/>
    <property type="match status" value="1"/>
</dbReference>
<dbReference type="Pfam" id="PF00512">
    <property type="entry name" value="HisKA"/>
    <property type="match status" value="1"/>
</dbReference>
<evidence type="ECO:0000313" key="20">
    <source>
        <dbReference type="Proteomes" id="UP001523392"/>
    </source>
</evidence>
<evidence type="ECO:0000256" key="3">
    <source>
        <dbReference type="ARBA" id="ARBA00012438"/>
    </source>
</evidence>
<dbReference type="PROSITE" id="PS50885">
    <property type="entry name" value="HAMP"/>
    <property type="match status" value="1"/>
</dbReference>
<evidence type="ECO:0000259" key="18">
    <source>
        <dbReference type="PROSITE" id="PS50885"/>
    </source>
</evidence>
<organism evidence="19 20">
    <name type="scientific">Siccirubricoccus soli</name>
    <dbReference type="NCBI Taxonomy" id="2899147"/>
    <lineage>
        <taxon>Bacteria</taxon>
        <taxon>Pseudomonadati</taxon>
        <taxon>Pseudomonadota</taxon>
        <taxon>Alphaproteobacteria</taxon>
        <taxon>Acetobacterales</taxon>
        <taxon>Roseomonadaceae</taxon>
        <taxon>Siccirubricoccus</taxon>
    </lineage>
</organism>
<dbReference type="PANTHER" id="PTHR44936">
    <property type="entry name" value="SENSOR PROTEIN CREC"/>
    <property type="match status" value="1"/>
</dbReference>
<evidence type="ECO:0000256" key="16">
    <source>
        <dbReference type="SAM" id="Phobius"/>
    </source>
</evidence>
<reference evidence="19 20" key="1">
    <citation type="submission" date="2021-12" db="EMBL/GenBank/DDBJ databases">
        <title>Siccirubricoccus leaddurans sp. nov., a high concentration Zn2+ tolerance bacterium.</title>
        <authorList>
            <person name="Cao Y."/>
        </authorList>
    </citation>
    <scope>NUCLEOTIDE SEQUENCE [LARGE SCALE GENOMIC DNA]</scope>
    <source>
        <strain evidence="19 20">KC 17139</strain>
    </source>
</reference>
<keyword evidence="7" id="KW-0808">Transferase</keyword>
<dbReference type="Pfam" id="PF02518">
    <property type="entry name" value="HATPase_c"/>
    <property type="match status" value="1"/>
</dbReference>